<protein>
    <submittedName>
        <fullName evidence="8">Na+/H+ antiporter subunit E</fullName>
    </submittedName>
</protein>
<reference evidence="8 9" key="1">
    <citation type="submission" date="2021-07" db="EMBL/GenBank/DDBJ databases">
        <title>Actinomadura sp. PM05-2 isolated from lichen.</title>
        <authorList>
            <person name="Somphong A."/>
            <person name="Phongsopitanun W."/>
            <person name="Tanasupawat S."/>
            <person name="Peongsungnone V."/>
        </authorList>
    </citation>
    <scope>NUCLEOTIDE SEQUENCE [LARGE SCALE GENOMIC DNA]</scope>
    <source>
        <strain evidence="8 9">PM05-2</strain>
    </source>
</reference>
<feature type="transmembrane region" description="Helical" evidence="7">
    <location>
        <begin position="12"/>
        <end position="31"/>
    </location>
</feature>
<proteinExistence type="inferred from homology"/>
<organism evidence="8 9">
    <name type="scientific">Actinomadura parmotrematis</name>
    <dbReference type="NCBI Taxonomy" id="2864039"/>
    <lineage>
        <taxon>Bacteria</taxon>
        <taxon>Bacillati</taxon>
        <taxon>Actinomycetota</taxon>
        <taxon>Actinomycetes</taxon>
        <taxon>Streptosporangiales</taxon>
        <taxon>Thermomonosporaceae</taxon>
        <taxon>Actinomadura</taxon>
    </lineage>
</organism>
<evidence type="ECO:0000256" key="2">
    <source>
        <dbReference type="ARBA" id="ARBA00006228"/>
    </source>
</evidence>
<comment type="similarity">
    <text evidence="2">Belongs to the CPA3 antiporters (TC 2.A.63) subunit E family.</text>
</comment>
<keyword evidence="9" id="KW-1185">Reference proteome</keyword>
<evidence type="ECO:0000256" key="7">
    <source>
        <dbReference type="SAM" id="Phobius"/>
    </source>
</evidence>
<sequence>MEERPRYSVRVAGRTVQLPLVAWLTLIWLLMGDRFSVANVLSGIAAALVLVVVFPFPPLDPGLRFHPAGFARFAGRFAYDMARAAGPLALQAFDTGLQRRANSVVAVTLRTHSDFILTATSIALSALPGALVVDVRRQTGTLFLHALGAADDAGVESVRRLVLDQEARVVRAFGTREDRALIEGGTNP</sequence>
<keyword evidence="3" id="KW-1003">Cell membrane</keyword>
<comment type="subcellular location">
    <subcellularLocation>
        <location evidence="1">Cell membrane</location>
        <topology evidence="1">Multi-pass membrane protein</topology>
    </subcellularLocation>
</comment>
<dbReference type="Pfam" id="PF01899">
    <property type="entry name" value="MNHE"/>
    <property type="match status" value="1"/>
</dbReference>
<keyword evidence="4 7" id="KW-0812">Transmembrane</keyword>
<evidence type="ECO:0000256" key="4">
    <source>
        <dbReference type="ARBA" id="ARBA00022692"/>
    </source>
</evidence>
<evidence type="ECO:0000256" key="5">
    <source>
        <dbReference type="ARBA" id="ARBA00022989"/>
    </source>
</evidence>
<dbReference type="PANTHER" id="PTHR34584:SF1">
    <property type="entry name" value="NA(+)_H(+) ANTIPORTER SUBUNIT E1"/>
    <property type="match status" value="1"/>
</dbReference>
<evidence type="ECO:0000256" key="1">
    <source>
        <dbReference type="ARBA" id="ARBA00004651"/>
    </source>
</evidence>
<feature type="transmembrane region" description="Helical" evidence="7">
    <location>
        <begin position="37"/>
        <end position="56"/>
    </location>
</feature>
<keyword evidence="5 7" id="KW-1133">Transmembrane helix</keyword>
<gene>
    <name evidence="8" type="ORF">K1Y72_01320</name>
</gene>
<evidence type="ECO:0000313" key="9">
    <source>
        <dbReference type="Proteomes" id="UP000774570"/>
    </source>
</evidence>
<dbReference type="InterPro" id="IPR002758">
    <property type="entry name" value="Cation_antiport_E"/>
</dbReference>
<keyword evidence="6 7" id="KW-0472">Membrane</keyword>
<evidence type="ECO:0000256" key="3">
    <source>
        <dbReference type="ARBA" id="ARBA00022475"/>
    </source>
</evidence>
<dbReference type="NCBIfam" id="NF006521">
    <property type="entry name" value="PRK08965.1-5"/>
    <property type="match status" value="1"/>
</dbReference>
<dbReference type="Proteomes" id="UP000774570">
    <property type="component" value="Unassembled WGS sequence"/>
</dbReference>
<comment type="caution">
    <text evidence="8">The sequence shown here is derived from an EMBL/GenBank/DDBJ whole genome shotgun (WGS) entry which is preliminary data.</text>
</comment>
<name>A0ABS7FLW1_9ACTN</name>
<dbReference type="PANTHER" id="PTHR34584">
    <property type="entry name" value="NA(+)/H(+) ANTIPORTER SUBUNIT E1"/>
    <property type="match status" value="1"/>
</dbReference>
<dbReference type="RefSeq" id="WP_220162388.1">
    <property type="nucleotide sequence ID" value="NZ_JAIBOA010000001.1"/>
</dbReference>
<evidence type="ECO:0000256" key="6">
    <source>
        <dbReference type="ARBA" id="ARBA00023136"/>
    </source>
</evidence>
<accession>A0ABS7FLW1</accession>
<dbReference type="EMBL" id="JAIBOA010000001">
    <property type="protein sequence ID" value="MBW8480990.1"/>
    <property type="molecule type" value="Genomic_DNA"/>
</dbReference>
<evidence type="ECO:0000313" key="8">
    <source>
        <dbReference type="EMBL" id="MBW8480990.1"/>
    </source>
</evidence>